<proteinExistence type="inferred from homology"/>
<dbReference type="InterPro" id="IPR036291">
    <property type="entry name" value="NAD(P)-bd_dom_sf"/>
</dbReference>
<dbReference type="AlphaFoldDB" id="A0A6G7IY76"/>
<dbReference type="EMBL" id="CP049616">
    <property type="protein sequence ID" value="QII43561.1"/>
    <property type="molecule type" value="Genomic_DNA"/>
</dbReference>
<accession>A0A6G7IY76</accession>
<dbReference type="InterPro" id="IPR002347">
    <property type="entry name" value="SDR_fam"/>
</dbReference>
<name>A0A6G7IY76_9FLAO</name>
<protein>
    <submittedName>
        <fullName evidence="3">SDR family oxidoreductase</fullName>
    </submittedName>
</protein>
<gene>
    <name evidence="3" type="ORF">GVT53_02300</name>
</gene>
<dbReference type="PANTHER" id="PTHR43639:SF1">
    <property type="entry name" value="SHORT-CHAIN DEHYDROGENASE_REDUCTASE FAMILY PROTEIN"/>
    <property type="match status" value="1"/>
</dbReference>
<dbReference type="Proteomes" id="UP000502928">
    <property type="component" value="Chromosome"/>
</dbReference>
<evidence type="ECO:0000313" key="4">
    <source>
        <dbReference type="Proteomes" id="UP000502928"/>
    </source>
</evidence>
<dbReference type="GO" id="GO:0016491">
    <property type="term" value="F:oxidoreductase activity"/>
    <property type="evidence" value="ECO:0007669"/>
    <property type="project" value="UniProtKB-KW"/>
</dbReference>
<dbReference type="PRINTS" id="PR00081">
    <property type="entry name" value="GDHRDH"/>
</dbReference>
<dbReference type="PANTHER" id="PTHR43639">
    <property type="entry name" value="OXIDOREDUCTASE, SHORT-CHAIN DEHYDROGENASE/REDUCTASE FAMILY (AFU_ORTHOLOGUE AFUA_5G02870)"/>
    <property type="match status" value="1"/>
</dbReference>
<dbReference type="Pfam" id="PF13561">
    <property type="entry name" value="adh_short_C2"/>
    <property type="match status" value="1"/>
</dbReference>
<dbReference type="FunFam" id="3.40.50.720:FF:000084">
    <property type="entry name" value="Short-chain dehydrogenase reductase"/>
    <property type="match status" value="1"/>
</dbReference>
<dbReference type="Gene3D" id="3.40.50.720">
    <property type="entry name" value="NAD(P)-binding Rossmann-like Domain"/>
    <property type="match status" value="1"/>
</dbReference>
<comment type="similarity">
    <text evidence="1">Belongs to the short-chain dehydrogenases/reductases (SDR) family.</text>
</comment>
<reference evidence="3 4" key="1">
    <citation type="submission" date="2020-02" db="EMBL/GenBank/DDBJ databases">
        <title>Complete genome of Muricauda sp. 501str8.</title>
        <authorList>
            <person name="Dong B."/>
            <person name="Zhu S."/>
            <person name="Yang J."/>
            <person name="Chen J."/>
        </authorList>
    </citation>
    <scope>NUCLEOTIDE SEQUENCE [LARGE SCALE GENOMIC DNA]</scope>
    <source>
        <strain evidence="3 4">501str8</strain>
    </source>
</reference>
<sequence length="253" mass="27278">MTNNKIALVTGGSRGLGRDMAINLAVKGLDVVLTYHSNEEAAKEVIKEIEGKGQKGVALQLDVTDLSSYDSFISSLIGSLEENFDTDKIDYLINNGGFIYYIPYGEATRDQFDDLLNVHFKGPFFLTQLLLGNMNDNGGLVNISTGLARFTTPGFATYAAMKGAMETLTKYQAKELGQRGIRSNIVAPGPIETDVMGGAVRDNKEMNQHLASQTALGRVGLPDDIGSVVAFLCTDDAKWINGERIEISGGSNL</sequence>
<dbReference type="RefSeq" id="WP_166247231.1">
    <property type="nucleotide sequence ID" value="NZ_CP049616.1"/>
</dbReference>
<dbReference type="PRINTS" id="PR00080">
    <property type="entry name" value="SDRFAMILY"/>
</dbReference>
<evidence type="ECO:0000256" key="1">
    <source>
        <dbReference type="ARBA" id="ARBA00006484"/>
    </source>
</evidence>
<evidence type="ECO:0000256" key="2">
    <source>
        <dbReference type="ARBA" id="ARBA00023002"/>
    </source>
</evidence>
<keyword evidence="4" id="KW-1185">Reference proteome</keyword>
<keyword evidence="2" id="KW-0560">Oxidoreductase</keyword>
<dbReference type="KEGG" id="mut:GVT53_02300"/>
<dbReference type="SUPFAM" id="SSF51735">
    <property type="entry name" value="NAD(P)-binding Rossmann-fold domains"/>
    <property type="match status" value="1"/>
</dbReference>
<evidence type="ECO:0000313" key="3">
    <source>
        <dbReference type="EMBL" id="QII43561.1"/>
    </source>
</evidence>
<organism evidence="3 4">
    <name type="scientific">Flagellimonas oceani</name>
    <dbReference type="NCBI Taxonomy" id="2698672"/>
    <lineage>
        <taxon>Bacteria</taxon>
        <taxon>Pseudomonadati</taxon>
        <taxon>Bacteroidota</taxon>
        <taxon>Flavobacteriia</taxon>
        <taxon>Flavobacteriales</taxon>
        <taxon>Flavobacteriaceae</taxon>
        <taxon>Flagellimonas</taxon>
    </lineage>
</organism>